<reference evidence="2" key="1">
    <citation type="submission" date="2023-06" db="EMBL/GenBank/DDBJ databases">
        <authorList>
            <consortium name="Lawrence Berkeley National Laboratory"/>
            <person name="Ahrendt S."/>
            <person name="Sahu N."/>
            <person name="Indic B."/>
            <person name="Wong-Bajracharya J."/>
            <person name="Merenyi Z."/>
            <person name="Ke H.-M."/>
            <person name="Monk M."/>
            <person name="Kocsube S."/>
            <person name="Drula E."/>
            <person name="Lipzen A."/>
            <person name="Balint B."/>
            <person name="Henrissat B."/>
            <person name="Andreopoulos B."/>
            <person name="Martin F.M."/>
            <person name="Harder C.B."/>
            <person name="Rigling D."/>
            <person name="Ford K.L."/>
            <person name="Foster G.D."/>
            <person name="Pangilinan J."/>
            <person name="Papanicolaou A."/>
            <person name="Barry K."/>
            <person name="LaButti K."/>
            <person name="Viragh M."/>
            <person name="Koriabine M."/>
            <person name="Yan M."/>
            <person name="Riley R."/>
            <person name="Champramary S."/>
            <person name="Plett K.L."/>
            <person name="Tsai I.J."/>
            <person name="Slot J."/>
            <person name="Sipos G."/>
            <person name="Plett J."/>
            <person name="Nagy L.G."/>
            <person name="Grigoriev I.V."/>
        </authorList>
    </citation>
    <scope>NUCLEOTIDE SEQUENCE</scope>
    <source>
        <strain evidence="2">CCBAS 213</strain>
    </source>
</reference>
<keyword evidence="3" id="KW-1185">Reference proteome</keyword>
<accession>A0AA39N0T6</accession>
<keyword evidence="1" id="KW-1133">Transmembrane helix</keyword>
<feature type="transmembrane region" description="Helical" evidence="1">
    <location>
        <begin position="176"/>
        <end position="200"/>
    </location>
</feature>
<feature type="transmembrane region" description="Helical" evidence="1">
    <location>
        <begin position="110"/>
        <end position="131"/>
    </location>
</feature>
<dbReference type="RefSeq" id="XP_060328409.1">
    <property type="nucleotide sequence ID" value="XM_060482797.1"/>
</dbReference>
<dbReference type="GeneID" id="85366345"/>
<evidence type="ECO:0000256" key="1">
    <source>
        <dbReference type="SAM" id="Phobius"/>
    </source>
</evidence>
<feature type="transmembrane region" description="Helical" evidence="1">
    <location>
        <begin position="31"/>
        <end position="52"/>
    </location>
</feature>
<gene>
    <name evidence="2" type="ORF">EV420DRAFT_615557</name>
</gene>
<keyword evidence="1" id="KW-0812">Transmembrane</keyword>
<dbReference type="EMBL" id="JAUEPS010000028">
    <property type="protein sequence ID" value="KAK0454021.1"/>
    <property type="molecule type" value="Genomic_DNA"/>
</dbReference>
<dbReference type="Proteomes" id="UP001175211">
    <property type="component" value="Unassembled WGS sequence"/>
</dbReference>
<keyword evidence="1" id="KW-0472">Membrane</keyword>
<dbReference type="AlphaFoldDB" id="A0AA39N0T6"/>
<feature type="transmembrane region" description="Helical" evidence="1">
    <location>
        <begin position="220"/>
        <end position="242"/>
    </location>
</feature>
<sequence>MMAQADIPSDLTEDDKAYMFQYLDATLNSGVFFALLYGLYTGILAITLWNIFINKYWPIRRAMVAVIMLLHALITINLAAKWSSICSAFIDNGQSFWTVFSNLGRVAQPVSWEMGITGSISTILTDLYMIWYCWMVWGRRWSVVLLPIFLLVSAIGSKIMEIYYEYFNVFGSMDVFLVLYISFTLATTLSCTLLIIYRIVTVAGVRRGADGRLRVYRRFIEVLVESSTFYSISLILFLAFSIRDSWELYYFDVIAGIAKGIAPTLLVGRITAGHRAHPDDSWQGSVIASGSIRSQLQGRNRTSFQHDLTSSMFDGDLEAQREISVREPFPSSRSVSVAVNHDHPNTDVFLESITSSPHLGNHSLLQDSLPPSEDAICNSTIVDGTVVPSRGRSSLE</sequence>
<protein>
    <submittedName>
        <fullName evidence="2">Uncharacterized protein</fullName>
    </submittedName>
</protein>
<evidence type="ECO:0000313" key="3">
    <source>
        <dbReference type="Proteomes" id="UP001175211"/>
    </source>
</evidence>
<comment type="caution">
    <text evidence="2">The sequence shown here is derived from an EMBL/GenBank/DDBJ whole genome shotgun (WGS) entry which is preliminary data.</text>
</comment>
<feature type="transmembrane region" description="Helical" evidence="1">
    <location>
        <begin position="64"/>
        <end position="90"/>
    </location>
</feature>
<name>A0AA39N0T6_ARMTA</name>
<feature type="transmembrane region" description="Helical" evidence="1">
    <location>
        <begin position="143"/>
        <end position="164"/>
    </location>
</feature>
<proteinExistence type="predicted"/>
<organism evidence="2 3">
    <name type="scientific">Armillaria tabescens</name>
    <name type="common">Ringless honey mushroom</name>
    <name type="synonym">Agaricus tabescens</name>
    <dbReference type="NCBI Taxonomy" id="1929756"/>
    <lineage>
        <taxon>Eukaryota</taxon>
        <taxon>Fungi</taxon>
        <taxon>Dikarya</taxon>
        <taxon>Basidiomycota</taxon>
        <taxon>Agaricomycotina</taxon>
        <taxon>Agaricomycetes</taxon>
        <taxon>Agaricomycetidae</taxon>
        <taxon>Agaricales</taxon>
        <taxon>Marasmiineae</taxon>
        <taxon>Physalacriaceae</taxon>
        <taxon>Desarmillaria</taxon>
    </lineage>
</organism>
<evidence type="ECO:0000313" key="2">
    <source>
        <dbReference type="EMBL" id="KAK0454021.1"/>
    </source>
</evidence>